<dbReference type="WBParaSite" id="HPBE_0002130701-mRNA-1">
    <property type="protein sequence ID" value="HPBE_0002130701-mRNA-1"/>
    <property type="gene ID" value="HPBE_0002130701"/>
</dbReference>
<keyword evidence="1" id="KW-0812">Transmembrane</keyword>
<name>A0A183GFV0_HELPZ</name>
<dbReference type="AlphaFoldDB" id="A0A183GFV0"/>
<evidence type="ECO:0000313" key="4">
    <source>
        <dbReference type="WBParaSite" id="HPBE_0002130701-mRNA-1"/>
    </source>
</evidence>
<protein>
    <submittedName>
        <fullName evidence="4">ABC transporter permease</fullName>
    </submittedName>
</protein>
<gene>
    <name evidence="2" type="ORF">HPBE_LOCUS21306</name>
</gene>
<dbReference type="OrthoDB" id="6510177at2759"/>
<dbReference type="EMBL" id="UZAH01032881">
    <property type="protein sequence ID" value="VDP24394.1"/>
    <property type="molecule type" value="Genomic_DNA"/>
</dbReference>
<evidence type="ECO:0000256" key="1">
    <source>
        <dbReference type="SAM" id="Phobius"/>
    </source>
</evidence>
<keyword evidence="1" id="KW-1133">Transmembrane helix</keyword>
<accession>A0A183GFV0</accession>
<accession>A0A3P8CWQ9</accession>
<sequence length="109" mass="12420">MRLDCLERRLAKAFGHYSGLVVLCPLPFILIPVFVTIGLSTGLVWHGQAFMKDEIDLYTPTDAQARVEVRQLDALFHINDSDPFYATRRCCLHVPIDPVFPRFLSRVTS</sequence>
<evidence type="ECO:0000313" key="2">
    <source>
        <dbReference type="EMBL" id="VDP24394.1"/>
    </source>
</evidence>
<evidence type="ECO:0000313" key="3">
    <source>
        <dbReference type="Proteomes" id="UP000050761"/>
    </source>
</evidence>
<reference evidence="2 3" key="1">
    <citation type="submission" date="2018-11" db="EMBL/GenBank/DDBJ databases">
        <authorList>
            <consortium name="Pathogen Informatics"/>
        </authorList>
    </citation>
    <scope>NUCLEOTIDE SEQUENCE [LARGE SCALE GENOMIC DNA]</scope>
</reference>
<keyword evidence="1" id="KW-0472">Membrane</keyword>
<organism evidence="3 4">
    <name type="scientific">Heligmosomoides polygyrus</name>
    <name type="common">Parasitic roundworm</name>
    <dbReference type="NCBI Taxonomy" id="6339"/>
    <lineage>
        <taxon>Eukaryota</taxon>
        <taxon>Metazoa</taxon>
        <taxon>Ecdysozoa</taxon>
        <taxon>Nematoda</taxon>
        <taxon>Chromadorea</taxon>
        <taxon>Rhabditida</taxon>
        <taxon>Rhabditina</taxon>
        <taxon>Rhabditomorpha</taxon>
        <taxon>Strongyloidea</taxon>
        <taxon>Heligmosomidae</taxon>
        <taxon>Heligmosomoides</taxon>
    </lineage>
</organism>
<dbReference type="Proteomes" id="UP000050761">
    <property type="component" value="Unassembled WGS sequence"/>
</dbReference>
<keyword evidence="3" id="KW-1185">Reference proteome</keyword>
<feature type="transmembrane region" description="Helical" evidence="1">
    <location>
        <begin position="20"/>
        <end position="45"/>
    </location>
</feature>
<proteinExistence type="predicted"/>
<reference evidence="4" key="2">
    <citation type="submission" date="2019-09" db="UniProtKB">
        <authorList>
            <consortium name="WormBaseParasite"/>
        </authorList>
    </citation>
    <scope>IDENTIFICATION</scope>
</reference>